<feature type="domain" description="G-protein coupled receptors family 1 profile" evidence="13">
    <location>
        <begin position="57"/>
        <end position="223"/>
    </location>
</feature>
<evidence type="ECO:0000256" key="3">
    <source>
        <dbReference type="ARBA" id="ARBA00022606"/>
    </source>
</evidence>
<accession>M7C2G5</accession>
<feature type="transmembrane region" description="Helical" evidence="11">
    <location>
        <begin position="285"/>
        <end position="303"/>
    </location>
</feature>
<evidence type="ECO:0000256" key="10">
    <source>
        <dbReference type="RuleBase" id="RU000688"/>
    </source>
</evidence>
<keyword evidence="12" id="KW-0732">Signal</keyword>
<keyword evidence="9 10" id="KW-0675">Receptor</keyword>
<dbReference type="SUPFAM" id="SSF81321">
    <property type="entry name" value="Family A G protein-coupled receptor-like"/>
    <property type="match status" value="2"/>
</dbReference>
<evidence type="ECO:0000256" key="1">
    <source>
        <dbReference type="ARBA" id="ARBA00004651"/>
    </source>
</evidence>
<evidence type="ECO:0000256" key="9">
    <source>
        <dbReference type="ARBA" id="ARBA00023170"/>
    </source>
</evidence>
<dbReference type="InterPro" id="IPR000276">
    <property type="entry name" value="GPCR_Rhodpsn"/>
</dbReference>
<dbReference type="Proteomes" id="UP000031443">
    <property type="component" value="Unassembled WGS sequence"/>
</dbReference>
<dbReference type="GO" id="GO:0004930">
    <property type="term" value="F:G protein-coupled receptor activity"/>
    <property type="evidence" value="ECO:0007669"/>
    <property type="project" value="UniProtKB-KW"/>
</dbReference>
<comment type="similarity">
    <text evidence="10">Belongs to the G-protein coupled receptor 1 family.</text>
</comment>
<dbReference type="GO" id="GO:0005886">
    <property type="term" value="C:plasma membrane"/>
    <property type="evidence" value="ECO:0007669"/>
    <property type="project" value="UniProtKB-SubCell"/>
</dbReference>
<feature type="domain" description="G-protein coupled receptors family 1 profile" evidence="13">
    <location>
        <begin position="224"/>
        <end position="369"/>
    </location>
</feature>
<feature type="transmembrane region" description="Helical" evidence="11">
    <location>
        <begin position="209"/>
        <end position="231"/>
    </location>
</feature>
<evidence type="ECO:0000259" key="13">
    <source>
        <dbReference type="PROSITE" id="PS50262"/>
    </source>
</evidence>
<evidence type="ECO:0000256" key="12">
    <source>
        <dbReference type="SAM" id="SignalP"/>
    </source>
</evidence>
<evidence type="ECO:0000313" key="14">
    <source>
        <dbReference type="EMBL" id="EMP42340.1"/>
    </source>
</evidence>
<protein>
    <submittedName>
        <fullName evidence="14">Olfactory receptor 12D3</fullName>
    </submittedName>
</protein>
<dbReference type="PROSITE" id="PS50262">
    <property type="entry name" value="G_PROTEIN_RECEP_F1_2"/>
    <property type="match status" value="2"/>
</dbReference>
<keyword evidence="2" id="KW-1003">Cell membrane</keyword>
<organism evidence="14 15">
    <name type="scientific">Chelonia mydas</name>
    <name type="common">Green sea-turtle</name>
    <name type="synonym">Chelonia agassizi</name>
    <dbReference type="NCBI Taxonomy" id="8469"/>
    <lineage>
        <taxon>Eukaryota</taxon>
        <taxon>Metazoa</taxon>
        <taxon>Chordata</taxon>
        <taxon>Craniata</taxon>
        <taxon>Vertebrata</taxon>
        <taxon>Euteleostomi</taxon>
        <taxon>Archelosauria</taxon>
        <taxon>Testudinata</taxon>
        <taxon>Testudines</taxon>
        <taxon>Cryptodira</taxon>
        <taxon>Durocryptodira</taxon>
        <taxon>Americhelydia</taxon>
        <taxon>Chelonioidea</taxon>
        <taxon>Cheloniidae</taxon>
        <taxon>Chelonia</taxon>
    </lineage>
</organism>
<dbReference type="PROSITE" id="PS00237">
    <property type="entry name" value="G_PROTEIN_RECEP_F1_1"/>
    <property type="match status" value="1"/>
</dbReference>
<dbReference type="Gene3D" id="1.20.1070.10">
    <property type="entry name" value="Rhodopsin 7-helix transmembrane proteins"/>
    <property type="match status" value="2"/>
</dbReference>
<feature type="signal peptide" evidence="12">
    <location>
        <begin position="1"/>
        <end position="19"/>
    </location>
</feature>
<reference evidence="15" key="1">
    <citation type="journal article" date="2013" name="Nat. Genet.">
        <title>The draft genomes of soft-shell turtle and green sea turtle yield insights into the development and evolution of the turtle-specific body plan.</title>
        <authorList>
            <person name="Wang Z."/>
            <person name="Pascual-Anaya J."/>
            <person name="Zadissa A."/>
            <person name="Li W."/>
            <person name="Niimura Y."/>
            <person name="Huang Z."/>
            <person name="Li C."/>
            <person name="White S."/>
            <person name="Xiong Z."/>
            <person name="Fang D."/>
            <person name="Wang B."/>
            <person name="Ming Y."/>
            <person name="Chen Y."/>
            <person name="Zheng Y."/>
            <person name="Kuraku S."/>
            <person name="Pignatelli M."/>
            <person name="Herrero J."/>
            <person name="Beal K."/>
            <person name="Nozawa M."/>
            <person name="Li Q."/>
            <person name="Wang J."/>
            <person name="Zhang H."/>
            <person name="Yu L."/>
            <person name="Shigenobu S."/>
            <person name="Wang J."/>
            <person name="Liu J."/>
            <person name="Flicek P."/>
            <person name="Searle S."/>
            <person name="Wang J."/>
            <person name="Kuratani S."/>
            <person name="Yin Y."/>
            <person name="Aken B."/>
            <person name="Zhang G."/>
            <person name="Irie N."/>
        </authorList>
    </citation>
    <scope>NUCLEOTIDE SEQUENCE [LARGE SCALE GENOMIC DNA]</scope>
</reference>
<feature type="transmembrane region" description="Helical" evidence="11">
    <location>
        <begin position="156"/>
        <end position="178"/>
    </location>
</feature>
<feature type="transmembrane region" description="Helical" evidence="11">
    <location>
        <begin position="74"/>
        <end position="92"/>
    </location>
</feature>
<comment type="subcellular location">
    <subcellularLocation>
        <location evidence="1">Cell membrane</location>
        <topology evidence="1">Multi-pass membrane protein</topology>
    </subcellularLocation>
</comment>
<keyword evidence="7 10" id="KW-0297">G-protein coupled receptor</keyword>
<evidence type="ECO:0000256" key="4">
    <source>
        <dbReference type="ARBA" id="ARBA00022692"/>
    </source>
</evidence>
<dbReference type="FunFam" id="1.20.1070.10:FF:000410">
    <property type="entry name" value="Olfactory receptor 1348"/>
    <property type="match status" value="1"/>
</dbReference>
<dbReference type="PRINTS" id="PR00237">
    <property type="entry name" value="GPCRRHODOPSN"/>
</dbReference>
<feature type="transmembrane region" description="Helical" evidence="11">
    <location>
        <begin position="243"/>
        <end position="265"/>
    </location>
</feature>
<evidence type="ECO:0000313" key="15">
    <source>
        <dbReference type="Proteomes" id="UP000031443"/>
    </source>
</evidence>
<dbReference type="PANTHER" id="PTHR26452">
    <property type="entry name" value="OLFACTORY RECEPTOR"/>
    <property type="match status" value="1"/>
</dbReference>
<feature type="chain" id="PRO_5004080690" evidence="12">
    <location>
        <begin position="20"/>
        <end position="369"/>
    </location>
</feature>
<dbReference type="Pfam" id="PF00001">
    <property type="entry name" value="7tm_1"/>
    <property type="match status" value="2"/>
</dbReference>
<keyword evidence="5" id="KW-0552">Olfaction</keyword>
<keyword evidence="3" id="KW-0716">Sensory transduction</keyword>
<sequence>MGIAAVLSILAFPVPPAVMENQTEVGEFILLGLTNLQELQCFLLALFLLPYMATVVGNGAIMAVVLAEPRLHTPMYFFLGNLSCLDICYSTVTMPKMLAGFLLRHQIISFTGCLVQLHFFHFLGSSEAVLLAIMAYDRYVAICNPLRYRLVMSTQVCLLLAAATWSSGFLHALMHTVMTSQLHFLMENQTEISKFILLGLTNLQELRCFLFNLFLMLYLASILGNGAIMAIVMAEPRLHTPMYFFLGNLSCLDIFYSTVTVPKMLSGFLSGHQTISFTDCLAQLHFFHFLGSSEVILLAVMAYDRYVAICNPLRYMLVMNPQVCLLLAAATWTTGFLHALLHMVMTSRLHFCGCNRVHHFVRVMGHPTG</sequence>
<evidence type="ECO:0000256" key="8">
    <source>
        <dbReference type="ARBA" id="ARBA00023136"/>
    </source>
</evidence>
<feature type="transmembrane region" description="Helical" evidence="11">
    <location>
        <begin position="323"/>
        <end position="345"/>
    </location>
</feature>
<dbReference type="InterPro" id="IPR050516">
    <property type="entry name" value="Olfactory_GPCR"/>
</dbReference>
<dbReference type="eggNOG" id="ENOG502SJ1M">
    <property type="taxonomic scope" value="Eukaryota"/>
</dbReference>
<keyword evidence="6 11" id="KW-1133">Transmembrane helix</keyword>
<keyword evidence="8 11" id="KW-0472">Membrane</keyword>
<proteinExistence type="inferred from homology"/>
<feature type="transmembrane region" description="Helical" evidence="11">
    <location>
        <begin position="107"/>
        <end position="136"/>
    </location>
</feature>
<keyword evidence="10" id="KW-0807">Transducer</keyword>
<dbReference type="EMBL" id="KB475301">
    <property type="protein sequence ID" value="EMP42340.1"/>
    <property type="molecule type" value="Genomic_DNA"/>
</dbReference>
<evidence type="ECO:0000256" key="11">
    <source>
        <dbReference type="SAM" id="Phobius"/>
    </source>
</evidence>
<evidence type="ECO:0000256" key="6">
    <source>
        <dbReference type="ARBA" id="ARBA00022989"/>
    </source>
</evidence>
<evidence type="ECO:0000256" key="7">
    <source>
        <dbReference type="ARBA" id="ARBA00023040"/>
    </source>
</evidence>
<keyword evidence="15" id="KW-1185">Reference proteome</keyword>
<gene>
    <name evidence="14" type="ORF">UY3_00390</name>
</gene>
<name>M7C2G5_CHEMY</name>
<dbReference type="AlphaFoldDB" id="M7C2G5"/>
<evidence type="ECO:0000256" key="5">
    <source>
        <dbReference type="ARBA" id="ARBA00022725"/>
    </source>
</evidence>
<evidence type="ECO:0000256" key="2">
    <source>
        <dbReference type="ARBA" id="ARBA00022475"/>
    </source>
</evidence>
<feature type="transmembrane region" description="Helical" evidence="11">
    <location>
        <begin position="43"/>
        <end position="67"/>
    </location>
</feature>
<keyword evidence="4 10" id="KW-0812">Transmembrane</keyword>
<dbReference type="InterPro" id="IPR017452">
    <property type="entry name" value="GPCR_Rhodpsn_7TM"/>
</dbReference>
<dbReference type="GO" id="GO:0007608">
    <property type="term" value="P:sensory perception of smell"/>
    <property type="evidence" value="ECO:0007669"/>
    <property type="project" value="UniProtKB-KW"/>
</dbReference>
<dbReference type="FunFam" id="1.20.1070.10:FF:000001">
    <property type="entry name" value="Olfactory receptor"/>
    <property type="match status" value="1"/>
</dbReference>